<dbReference type="Proteomes" id="UP000018227">
    <property type="component" value="Unassembled WGS sequence"/>
</dbReference>
<dbReference type="STRING" id="592026.GCWU0000282_001306"/>
<dbReference type="HOGENOM" id="CLU_725002_0_0_9"/>
<evidence type="ECO:0000313" key="1">
    <source>
        <dbReference type="EMBL" id="ESL03594.1"/>
    </source>
</evidence>
<name>V2XN77_9FIRM</name>
<evidence type="ECO:0008006" key="3">
    <source>
        <dbReference type="Google" id="ProtNLM"/>
    </source>
</evidence>
<reference evidence="1 2" key="1">
    <citation type="submission" date="2013-06" db="EMBL/GenBank/DDBJ databases">
        <authorList>
            <person name="Weinstock G."/>
            <person name="Sodergren E."/>
            <person name="Clifton S."/>
            <person name="Fulton L."/>
            <person name="Fulton B."/>
            <person name="Courtney L."/>
            <person name="Fronick C."/>
            <person name="Harrison M."/>
            <person name="Strong C."/>
            <person name="Farmer C."/>
            <person name="Delahaunty K."/>
            <person name="Markovic C."/>
            <person name="Hall O."/>
            <person name="Minx P."/>
            <person name="Tomlinson C."/>
            <person name="Mitreva M."/>
            <person name="Nelson J."/>
            <person name="Hou S."/>
            <person name="Wollam A."/>
            <person name="Pepin K.H."/>
            <person name="Johnson M."/>
            <person name="Bhonagiri V."/>
            <person name="Nash W.E."/>
            <person name="Warren W."/>
            <person name="Chinwalla A."/>
            <person name="Mardis E.R."/>
            <person name="Wilson R.K."/>
        </authorList>
    </citation>
    <scope>NUCLEOTIDE SEQUENCE [LARGE SCALE GENOMIC DNA]</scope>
    <source>
        <strain evidence="1 2">ATCC 51271</strain>
    </source>
</reference>
<protein>
    <recommendedName>
        <fullName evidence="3">DUF5050 domain-containing protein</fullName>
    </recommendedName>
</protein>
<evidence type="ECO:0000313" key="2">
    <source>
        <dbReference type="Proteomes" id="UP000018227"/>
    </source>
</evidence>
<gene>
    <name evidence="1" type="ORF">GCWU0000282_001306</name>
</gene>
<comment type="caution">
    <text evidence="1">The sequence shown here is derived from an EMBL/GenBank/DDBJ whole genome shotgun (WGS) entry which is preliminary data.</text>
</comment>
<dbReference type="SUPFAM" id="SSF69304">
    <property type="entry name" value="Tricorn protease N-terminal domain"/>
    <property type="match status" value="1"/>
</dbReference>
<accession>V2XN77</accession>
<sequence length="381" mass="43324">MYKQLKGGIQMKHKCVSLLLAGILTASGVCRENLTTVWAGTYSGNSIVKLSAVSTNVIAKTQTEYTDEELCKLAADYYYKNHNQKAPIVEIEDTRGDLVTIHLYEIVNDGGGEGHTTTYDWYYVSRKTGKGEDLFNNKIDLTEGTNTKTQPMLSRKKVEIDGNVFKLTAKKYDDSEVIGVSDIIQYSKSTGKSISLVKKITSESIVTNGKYLYYSKDKGGKGVIYKMDLETKKVSRVVSAKNYVLLGGTDKYLYIGKTEFENTVPMYKVYVYNMSTKQVKKSGIDYFVGDIQVEKNKILACTFRLDVDNYRFDVMTETGKSIFKGKAANAVLAKGEVFYIQIFYNNGEHKFKCYQYDLKKKSEKKISYEIYRKYEKKYLGY</sequence>
<proteinExistence type="predicted"/>
<dbReference type="AlphaFoldDB" id="V2XN77"/>
<organism evidence="1 2">
    <name type="scientific">Catonella morbi ATCC 51271</name>
    <dbReference type="NCBI Taxonomy" id="592026"/>
    <lineage>
        <taxon>Bacteria</taxon>
        <taxon>Bacillati</taxon>
        <taxon>Bacillota</taxon>
        <taxon>Clostridia</taxon>
        <taxon>Lachnospirales</taxon>
        <taxon>Lachnospiraceae</taxon>
        <taxon>Catonella</taxon>
    </lineage>
</organism>
<dbReference type="EMBL" id="ACIL03000009">
    <property type="protein sequence ID" value="ESL03594.1"/>
    <property type="molecule type" value="Genomic_DNA"/>
</dbReference>
<keyword evidence="2" id="KW-1185">Reference proteome</keyword>
<dbReference type="eggNOG" id="ENOG5033CGP">
    <property type="taxonomic scope" value="Bacteria"/>
</dbReference>